<evidence type="ECO:0000256" key="7">
    <source>
        <dbReference type="ARBA" id="ARBA00022729"/>
    </source>
</evidence>
<gene>
    <name evidence="13" type="primary">LOC101490658</name>
</gene>
<evidence type="ECO:0000256" key="8">
    <source>
        <dbReference type="ARBA" id="ARBA00022801"/>
    </source>
</evidence>
<evidence type="ECO:0000259" key="11">
    <source>
        <dbReference type="PROSITE" id="PS50228"/>
    </source>
</evidence>
<dbReference type="Gene3D" id="2.60.120.740">
    <property type="match status" value="1"/>
</dbReference>
<dbReference type="InterPro" id="IPR041392">
    <property type="entry name" value="GHD"/>
</dbReference>
<dbReference type="eggNOG" id="KOG0496">
    <property type="taxonomic scope" value="Eukaryota"/>
</dbReference>
<dbReference type="CDD" id="cd22842">
    <property type="entry name" value="Gal_Rha_Lectin_BGal"/>
    <property type="match status" value="1"/>
</dbReference>
<sequence>MAKTIQFRGSNYYLPPRSISILPDCKTVVFNTQNIASQHNSRNFKQSKNANNHKWEVFTEPIPTTKELPPSKKIPAELYSMLKDTTDYGWYTTSVELGPEDLPKKNEISPVLRIMSLGHSLLAFVNGEYIGPNHGSHEDKGFEFQKPVSFKVGVNQIAILGSLVGLPDSGAYMEHRYAGPKTITILGLNSGTIGLTLNGWGHQVDLYGEKHSIFTEEGSKKVQWKEVKGHGPPLSWYNTNFETPEGKGPVAIKMDGMGKGMIWINGESVGRHWLSYLSPLGKPTQSEYHIPRAFFNAKSKNNLLVILEEEAASPEKVVILNVNRDTVCSYITENHPPNVNSWASKDQKLTPIVDNLGPQASLKCPHHKTIIAVDFASYGDPLGFCGEFIMGKCHAPASKKIVEQHCLGKESCSVPLNKASFTNGHDDCPDVMKTLAIQVQCGGTKKPSSR</sequence>
<keyword evidence="6" id="KW-0964">Secreted</keyword>
<dbReference type="PRINTS" id="PR00742">
    <property type="entry name" value="GLHYDRLASE35"/>
</dbReference>
<evidence type="ECO:0000256" key="10">
    <source>
        <dbReference type="ARBA" id="ARBA00023295"/>
    </source>
</evidence>
<dbReference type="PaxDb" id="3827-XP_004489161.1"/>
<dbReference type="FunFam" id="2.60.120.740:FF:000002">
    <property type="entry name" value="Beta-galactosidase"/>
    <property type="match status" value="1"/>
</dbReference>
<organism evidence="12 13">
    <name type="scientific">Cicer arietinum</name>
    <name type="common">Chickpea</name>
    <name type="synonym">Garbanzo</name>
    <dbReference type="NCBI Taxonomy" id="3827"/>
    <lineage>
        <taxon>Eukaryota</taxon>
        <taxon>Viridiplantae</taxon>
        <taxon>Streptophyta</taxon>
        <taxon>Embryophyta</taxon>
        <taxon>Tracheophyta</taxon>
        <taxon>Spermatophyta</taxon>
        <taxon>Magnoliopsida</taxon>
        <taxon>eudicotyledons</taxon>
        <taxon>Gunneridae</taxon>
        <taxon>Pentapetalae</taxon>
        <taxon>rosids</taxon>
        <taxon>fabids</taxon>
        <taxon>Fabales</taxon>
        <taxon>Fabaceae</taxon>
        <taxon>Papilionoideae</taxon>
        <taxon>50 kb inversion clade</taxon>
        <taxon>NPAAA clade</taxon>
        <taxon>Hologalegina</taxon>
        <taxon>IRL clade</taxon>
        <taxon>Cicereae</taxon>
        <taxon>Cicer</taxon>
    </lineage>
</organism>
<dbReference type="PROSITE" id="PS50228">
    <property type="entry name" value="SUEL_LECTIN"/>
    <property type="match status" value="1"/>
</dbReference>
<dbReference type="GO" id="GO:0048046">
    <property type="term" value="C:apoplast"/>
    <property type="evidence" value="ECO:0007669"/>
    <property type="project" value="UniProtKB-SubCell"/>
</dbReference>
<keyword evidence="7" id="KW-0732">Signal</keyword>
<dbReference type="Pfam" id="PF21467">
    <property type="entry name" value="BetaGal_gal-bd"/>
    <property type="match status" value="1"/>
</dbReference>
<dbReference type="RefSeq" id="XP_012568019.1">
    <property type="nucleotide sequence ID" value="XM_012712565.2"/>
</dbReference>
<proteinExistence type="inferred from homology"/>
<keyword evidence="12" id="KW-1185">Reference proteome</keyword>
<dbReference type="Proteomes" id="UP000087171">
    <property type="component" value="Chromosome Ca2"/>
</dbReference>
<evidence type="ECO:0000256" key="5">
    <source>
        <dbReference type="ARBA" id="ARBA00022523"/>
    </source>
</evidence>
<evidence type="ECO:0000256" key="4">
    <source>
        <dbReference type="ARBA" id="ARBA00012756"/>
    </source>
</evidence>
<comment type="similarity">
    <text evidence="3">Belongs to the glycosyl hydrolase 35 family.</text>
</comment>
<dbReference type="PANTHER" id="PTHR23421">
    <property type="entry name" value="BETA-GALACTOSIDASE RELATED"/>
    <property type="match status" value="1"/>
</dbReference>
<dbReference type="KEGG" id="cam:101490658"/>
<dbReference type="SUPFAM" id="SSF49785">
    <property type="entry name" value="Galactose-binding domain-like"/>
    <property type="match status" value="2"/>
</dbReference>
<dbReference type="OrthoDB" id="1657402at2759"/>
<reference evidence="13" key="2">
    <citation type="submission" date="2025-08" db="UniProtKB">
        <authorList>
            <consortium name="RefSeq"/>
        </authorList>
    </citation>
    <scope>IDENTIFICATION</scope>
    <source>
        <tissue evidence="13">Etiolated seedlings</tissue>
    </source>
</reference>
<evidence type="ECO:0000313" key="13">
    <source>
        <dbReference type="RefSeq" id="XP_012568019.1"/>
    </source>
</evidence>
<dbReference type="GO" id="GO:0005975">
    <property type="term" value="P:carbohydrate metabolic process"/>
    <property type="evidence" value="ECO:0007669"/>
    <property type="project" value="InterPro"/>
</dbReference>
<keyword evidence="9" id="KW-0325">Glycoprotein</keyword>
<keyword evidence="10" id="KW-0326">Glycosidase</keyword>
<evidence type="ECO:0000256" key="2">
    <source>
        <dbReference type="ARBA" id="ARBA00004271"/>
    </source>
</evidence>
<dbReference type="Pfam" id="PF17834">
    <property type="entry name" value="GHD"/>
    <property type="match status" value="1"/>
</dbReference>
<dbReference type="InterPro" id="IPR048913">
    <property type="entry name" value="BetaGal_gal-bd"/>
</dbReference>
<evidence type="ECO:0000313" key="12">
    <source>
        <dbReference type="Proteomes" id="UP000087171"/>
    </source>
</evidence>
<keyword evidence="5" id="KW-0052">Apoplast</keyword>
<dbReference type="GeneID" id="101490658"/>
<keyword evidence="8" id="KW-0378">Hydrolase</keyword>
<dbReference type="InterPro" id="IPR008979">
    <property type="entry name" value="Galactose-bd-like_sf"/>
</dbReference>
<protein>
    <recommendedName>
        <fullName evidence="4">beta-galactosidase</fullName>
        <ecNumber evidence="4">3.2.1.23</ecNumber>
    </recommendedName>
</protein>
<feature type="domain" description="SUEL-type lectin" evidence="11">
    <location>
        <begin position="354"/>
        <end position="442"/>
    </location>
</feature>
<dbReference type="InterPro" id="IPR000922">
    <property type="entry name" value="Lectin_gal-bd_dom"/>
</dbReference>
<dbReference type="GO" id="GO:0030246">
    <property type="term" value="F:carbohydrate binding"/>
    <property type="evidence" value="ECO:0007669"/>
    <property type="project" value="InterPro"/>
</dbReference>
<reference evidence="12" key="1">
    <citation type="journal article" date="2013" name="Nat. Biotechnol.">
        <title>Draft genome sequence of chickpea (Cicer arietinum) provides a resource for trait improvement.</title>
        <authorList>
            <person name="Varshney R.K."/>
            <person name="Song C."/>
            <person name="Saxena R.K."/>
            <person name="Azam S."/>
            <person name="Yu S."/>
            <person name="Sharpe A.G."/>
            <person name="Cannon S."/>
            <person name="Baek J."/>
            <person name="Rosen B.D."/>
            <person name="Tar'an B."/>
            <person name="Millan T."/>
            <person name="Zhang X."/>
            <person name="Ramsay L.D."/>
            <person name="Iwata A."/>
            <person name="Wang Y."/>
            <person name="Nelson W."/>
            <person name="Farmer A.D."/>
            <person name="Gaur P.M."/>
            <person name="Soderlund C."/>
            <person name="Penmetsa R.V."/>
            <person name="Xu C."/>
            <person name="Bharti A.K."/>
            <person name="He W."/>
            <person name="Winter P."/>
            <person name="Zhao S."/>
            <person name="Hane J.K."/>
            <person name="Carrasquilla-Garcia N."/>
            <person name="Condie J.A."/>
            <person name="Upadhyaya H.D."/>
            <person name="Luo M.C."/>
            <person name="Thudi M."/>
            <person name="Gowda C.L."/>
            <person name="Singh N.P."/>
            <person name="Lichtenzveig J."/>
            <person name="Gali K.K."/>
            <person name="Rubio J."/>
            <person name="Nadarajan N."/>
            <person name="Dolezel J."/>
            <person name="Bansal K.C."/>
            <person name="Xu X."/>
            <person name="Edwards D."/>
            <person name="Zhang G."/>
            <person name="Kahl G."/>
            <person name="Gil J."/>
            <person name="Singh K.B."/>
            <person name="Datta S.K."/>
            <person name="Jackson S.A."/>
            <person name="Wang J."/>
            <person name="Cook D.R."/>
        </authorList>
    </citation>
    <scope>NUCLEOTIDE SEQUENCE [LARGE SCALE GENOMIC DNA]</scope>
    <source>
        <strain evidence="12">cv. CDC Frontier</strain>
    </source>
</reference>
<dbReference type="InterPro" id="IPR043159">
    <property type="entry name" value="Lectin_gal-bd_sf"/>
</dbReference>
<dbReference type="InterPro" id="IPR001944">
    <property type="entry name" value="Glycoside_Hdrlase_35"/>
</dbReference>
<evidence type="ECO:0000256" key="3">
    <source>
        <dbReference type="ARBA" id="ARBA00009809"/>
    </source>
</evidence>
<dbReference type="FunFam" id="2.60.120.260:FF:000050">
    <property type="entry name" value="Beta-galactosidase"/>
    <property type="match status" value="1"/>
</dbReference>
<dbReference type="EC" id="3.2.1.23" evidence="4"/>
<dbReference type="AlphaFoldDB" id="A0A1S3DXY5"/>
<name>A0A1S3DXY5_CICAR</name>
<dbReference type="Pfam" id="PF02140">
    <property type="entry name" value="SUEL_Lectin"/>
    <property type="match status" value="1"/>
</dbReference>
<accession>A0A1S3DXY5</accession>
<dbReference type="GO" id="GO:0004565">
    <property type="term" value="F:beta-galactosidase activity"/>
    <property type="evidence" value="ECO:0007669"/>
    <property type="project" value="UniProtKB-EC"/>
</dbReference>
<evidence type="ECO:0000256" key="6">
    <source>
        <dbReference type="ARBA" id="ARBA00022525"/>
    </source>
</evidence>
<evidence type="ECO:0000256" key="1">
    <source>
        <dbReference type="ARBA" id="ARBA00001412"/>
    </source>
</evidence>
<evidence type="ECO:0000256" key="9">
    <source>
        <dbReference type="ARBA" id="ARBA00023180"/>
    </source>
</evidence>
<comment type="catalytic activity">
    <reaction evidence="1">
        <text>Hydrolysis of terminal non-reducing beta-D-galactose residues in beta-D-galactosides.</text>
        <dbReference type="EC" id="3.2.1.23"/>
    </reaction>
</comment>
<comment type="subcellular location">
    <subcellularLocation>
        <location evidence="2">Secreted</location>
        <location evidence="2">Extracellular space</location>
        <location evidence="2">Apoplast</location>
    </subcellularLocation>
</comment>
<dbReference type="Gene3D" id="2.60.120.260">
    <property type="entry name" value="Galactose-binding domain-like"/>
    <property type="match status" value="1"/>
</dbReference>